<protein>
    <submittedName>
        <fullName evidence="1">Uncharacterized protein</fullName>
    </submittedName>
</protein>
<dbReference type="AlphaFoldDB" id="F8D5B2"/>
<sequence>MTGTHRRFNAETRVLHQRAVRTPLPDLEAERAFHEHMTAVADAREQRADLLADPDVPLLDAHETEFERLADTFERRCRRIAGENYEAVAMAYYRGDRDDRIGRLTAYYVEGLWRIQQRTTVSELTFFPLILRYPDSFTVNIRFASGYTTPESVRYESPHHLTEDLCDEHAEAFYADSQHSQRRAAEYIRETAKRIREAFPNPDETSFEERKYGGIVGAGGHRGTTFTSMLERVDPDRDRFADEVTESTLVEAGTEARRTEREYLPADEVII</sequence>
<dbReference type="Pfam" id="PF21535">
    <property type="entry name" value="HVO_2248"/>
    <property type="match status" value="1"/>
</dbReference>
<dbReference type="InterPro" id="IPR048687">
    <property type="entry name" value="HVO_2248-like"/>
</dbReference>
<keyword evidence="2" id="KW-1185">Reference proteome</keyword>
<dbReference type="HOGENOM" id="CLU_1025277_0_0_2"/>
<dbReference type="RefSeq" id="WP_013880501.1">
    <property type="nucleotide sequence ID" value="NC_015666.1"/>
</dbReference>
<dbReference type="STRING" id="797210.Halxa_2995"/>
<gene>
    <name evidence="1" type="ordered locus">Halxa_2995</name>
</gene>
<proteinExistence type="predicted"/>
<dbReference type="KEGG" id="hxa:Halxa_2995"/>
<organism evidence="1 2">
    <name type="scientific">Halopiger xanaduensis (strain DSM 18323 / JCM 14033 / SH-6)</name>
    <dbReference type="NCBI Taxonomy" id="797210"/>
    <lineage>
        <taxon>Archaea</taxon>
        <taxon>Methanobacteriati</taxon>
        <taxon>Methanobacteriota</taxon>
        <taxon>Stenosarchaea group</taxon>
        <taxon>Halobacteria</taxon>
        <taxon>Halobacteriales</taxon>
        <taxon>Natrialbaceae</taxon>
        <taxon>Halopiger</taxon>
    </lineage>
</organism>
<dbReference type="OrthoDB" id="258723at2157"/>
<evidence type="ECO:0000313" key="1">
    <source>
        <dbReference type="EMBL" id="AEH37611.1"/>
    </source>
</evidence>
<dbReference type="EMBL" id="CP002839">
    <property type="protein sequence ID" value="AEH37611.1"/>
    <property type="molecule type" value="Genomic_DNA"/>
</dbReference>
<name>F8D5B2_HALXS</name>
<dbReference type="eggNOG" id="arCOG10164">
    <property type="taxonomic scope" value="Archaea"/>
</dbReference>
<evidence type="ECO:0000313" key="2">
    <source>
        <dbReference type="Proteomes" id="UP000006794"/>
    </source>
</evidence>
<reference evidence="1 2" key="1">
    <citation type="journal article" date="2012" name="Stand. Genomic Sci.">
        <title>Complete genome sequence of Halopiger xanaduensis type strain (SH-6(T)).</title>
        <authorList>
            <person name="Anderson I."/>
            <person name="Tindall B.J."/>
            <person name="Rohde M."/>
            <person name="Lucas S."/>
            <person name="Han J."/>
            <person name="Lapidus A."/>
            <person name="Cheng J.F."/>
            <person name="Goodwin L."/>
            <person name="Pitluck S."/>
            <person name="Peters L."/>
            <person name="Pati A."/>
            <person name="Mikhailova N."/>
            <person name="Pagani I."/>
            <person name="Teshima H."/>
            <person name="Han C."/>
            <person name="Tapia R."/>
            <person name="Land M."/>
            <person name="Woyke T."/>
            <person name="Klenk H.P."/>
            <person name="Kyrpides N."/>
            <person name="Ivanova N."/>
        </authorList>
    </citation>
    <scope>NUCLEOTIDE SEQUENCE [LARGE SCALE GENOMIC DNA]</scope>
    <source>
        <strain evidence="2">DSM 18323 / JCM 14033 / SH-6</strain>
    </source>
</reference>
<accession>F8D5B2</accession>
<dbReference type="GeneID" id="10797948"/>
<dbReference type="Proteomes" id="UP000006794">
    <property type="component" value="Chromosome"/>
</dbReference>